<evidence type="ECO:0000313" key="2">
    <source>
        <dbReference type="Proteomes" id="UP001057134"/>
    </source>
</evidence>
<gene>
    <name evidence="1" type="ORF">SK3146_01342</name>
</gene>
<protein>
    <submittedName>
        <fullName evidence="1">Uncharacterized protein</fullName>
    </submittedName>
</protein>
<reference evidence="1" key="2">
    <citation type="journal article" date="2021" name="J Anim Sci Technol">
        <title>Complete genome sequence of Paenibacillus konkukensis sp. nov. SK3146 as a potential probiotic strain.</title>
        <authorList>
            <person name="Jung H.I."/>
            <person name="Park S."/>
            <person name="Niu K.M."/>
            <person name="Lee S.W."/>
            <person name="Kothari D."/>
            <person name="Yi K.J."/>
            <person name="Kim S.K."/>
        </authorList>
    </citation>
    <scope>NUCLEOTIDE SEQUENCE</scope>
    <source>
        <strain evidence="1">SK3146</strain>
    </source>
</reference>
<evidence type="ECO:0000313" key="1">
    <source>
        <dbReference type="EMBL" id="UQZ82185.1"/>
    </source>
</evidence>
<dbReference type="EMBL" id="CP027059">
    <property type="protein sequence ID" value="UQZ82185.1"/>
    <property type="molecule type" value="Genomic_DNA"/>
</dbReference>
<dbReference type="RefSeq" id="WP_249864351.1">
    <property type="nucleotide sequence ID" value="NZ_CP027059.1"/>
</dbReference>
<accession>A0ABY4RJ94</accession>
<name>A0ABY4RJ94_9BACL</name>
<keyword evidence="2" id="KW-1185">Reference proteome</keyword>
<organism evidence="1 2">
    <name type="scientific">Paenibacillus konkukensis</name>
    <dbReference type="NCBI Taxonomy" id="2020716"/>
    <lineage>
        <taxon>Bacteria</taxon>
        <taxon>Bacillati</taxon>
        <taxon>Bacillota</taxon>
        <taxon>Bacilli</taxon>
        <taxon>Bacillales</taxon>
        <taxon>Paenibacillaceae</taxon>
        <taxon>Paenibacillus</taxon>
    </lineage>
</organism>
<dbReference type="Proteomes" id="UP001057134">
    <property type="component" value="Chromosome"/>
</dbReference>
<proteinExistence type="predicted"/>
<reference evidence="1" key="1">
    <citation type="submission" date="2018-02" db="EMBL/GenBank/DDBJ databases">
        <authorList>
            <person name="Kim S.-K."/>
            <person name="Jung H.-I."/>
            <person name="Lee S.-W."/>
        </authorList>
    </citation>
    <scope>NUCLEOTIDE SEQUENCE</scope>
    <source>
        <strain evidence="1">SK3146</strain>
    </source>
</reference>
<sequence length="119" mass="13409">MLSRDTSSNRWLSLILIAVFMIFATPTPSLEGNVSESGRTVVSQGMEYFSNQATVRKQASSAERLRLAAFLAAFFIVLRSMTNEVRLVLPETNLLFHPLIARRLARMLLTPIKFTSLYV</sequence>